<dbReference type="AlphaFoldDB" id="A0AAV8XZD2"/>
<evidence type="ECO:0000313" key="1">
    <source>
        <dbReference type="EMBL" id="KAJ8944270.1"/>
    </source>
</evidence>
<reference evidence="1" key="1">
    <citation type="journal article" date="2023" name="Insect Mol. Biol.">
        <title>Genome sequencing provides insights into the evolution of gene families encoding plant cell wall-degrading enzymes in longhorned beetles.</title>
        <authorList>
            <person name="Shin N.R."/>
            <person name="Okamura Y."/>
            <person name="Kirsch R."/>
            <person name="Pauchet Y."/>
        </authorList>
    </citation>
    <scope>NUCLEOTIDE SEQUENCE</scope>
    <source>
        <strain evidence="1">AMC_N1</strain>
    </source>
</reference>
<protein>
    <submittedName>
        <fullName evidence="1">Uncharacterized protein</fullName>
    </submittedName>
</protein>
<comment type="caution">
    <text evidence="1">The sequence shown here is derived from an EMBL/GenBank/DDBJ whole genome shotgun (WGS) entry which is preliminary data.</text>
</comment>
<keyword evidence="2" id="KW-1185">Reference proteome</keyword>
<organism evidence="1 2">
    <name type="scientific">Aromia moschata</name>
    <dbReference type="NCBI Taxonomy" id="1265417"/>
    <lineage>
        <taxon>Eukaryota</taxon>
        <taxon>Metazoa</taxon>
        <taxon>Ecdysozoa</taxon>
        <taxon>Arthropoda</taxon>
        <taxon>Hexapoda</taxon>
        <taxon>Insecta</taxon>
        <taxon>Pterygota</taxon>
        <taxon>Neoptera</taxon>
        <taxon>Endopterygota</taxon>
        <taxon>Coleoptera</taxon>
        <taxon>Polyphaga</taxon>
        <taxon>Cucujiformia</taxon>
        <taxon>Chrysomeloidea</taxon>
        <taxon>Cerambycidae</taxon>
        <taxon>Cerambycinae</taxon>
        <taxon>Callichromatini</taxon>
        <taxon>Aromia</taxon>
    </lineage>
</organism>
<name>A0AAV8XZD2_9CUCU</name>
<proteinExistence type="predicted"/>
<gene>
    <name evidence="1" type="ORF">NQ318_009647</name>
</gene>
<accession>A0AAV8XZD2</accession>
<sequence length="81" mass="8859">MEVVNIVENLSSQEFDKEELNLLNKGLKFGLPASGGALEKVVAGVECAIQHLPDSSRGKETATLRYIPNDSHHPFQHNMAS</sequence>
<dbReference type="EMBL" id="JAPWTK010000260">
    <property type="protein sequence ID" value="KAJ8944270.1"/>
    <property type="molecule type" value="Genomic_DNA"/>
</dbReference>
<evidence type="ECO:0000313" key="2">
    <source>
        <dbReference type="Proteomes" id="UP001162162"/>
    </source>
</evidence>
<dbReference type="Proteomes" id="UP001162162">
    <property type="component" value="Unassembled WGS sequence"/>
</dbReference>